<name>A0A1G1YUT3_9BACT</name>
<dbReference type="InterPro" id="IPR050345">
    <property type="entry name" value="Aliph_Amidase/BUP"/>
</dbReference>
<comment type="caution">
    <text evidence="3">The sequence shown here is derived from an EMBL/GenBank/DDBJ whole genome shotgun (WGS) entry which is preliminary data.</text>
</comment>
<evidence type="ECO:0000313" key="4">
    <source>
        <dbReference type="Proteomes" id="UP000178122"/>
    </source>
</evidence>
<feature type="domain" description="CN hydrolase" evidence="2">
    <location>
        <begin position="1"/>
        <end position="245"/>
    </location>
</feature>
<dbReference type="Proteomes" id="UP000178122">
    <property type="component" value="Unassembled WGS sequence"/>
</dbReference>
<dbReference type="PROSITE" id="PS50263">
    <property type="entry name" value="CN_HYDROLASE"/>
    <property type="match status" value="1"/>
</dbReference>
<dbReference type="AlphaFoldDB" id="A0A1G1YUT3"/>
<dbReference type="PANTHER" id="PTHR43674:SF2">
    <property type="entry name" value="BETA-UREIDOPROPIONASE"/>
    <property type="match status" value="1"/>
</dbReference>
<accession>A0A1G1YUT3</accession>
<dbReference type="SUPFAM" id="SSF56317">
    <property type="entry name" value="Carbon-nitrogen hydrolase"/>
    <property type="match status" value="1"/>
</dbReference>
<dbReference type="Pfam" id="PF00795">
    <property type="entry name" value="CN_hydrolase"/>
    <property type="match status" value="1"/>
</dbReference>
<dbReference type="EMBL" id="MHIN01000013">
    <property type="protein sequence ID" value="OGY55526.1"/>
    <property type="molecule type" value="Genomic_DNA"/>
</dbReference>
<dbReference type="PANTHER" id="PTHR43674">
    <property type="entry name" value="NITRILASE C965.09-RELATED"/>
    <property type="match status" value="1"/>
</dbReference>
<dbReference type="GO" id="GO:0050126">
    <property type="term" value="F:N-carbamoylputrescine amidase activity"/>
    <property type="evidence" value="ECO:0007669"/>
    <property type="project" value="TreeGrafter"/>
</dbReference>
<keyword evidence="1" id="KW-0378">Hydrolase</keyword>
<evidence type="ECO:0000256" key="1">
    <source>
        <dbReference type="ARBA" id="ARBA00022801"/>
    </source>
</evidence>
<reference evidence="3 4" key="1">
    <citation type="journal article" date="2016" name="Nat. Commun.">
        <title>Thousands of microbial genomes shed light on interconnected biogeochemical processes in an aquifer system.</title>
        <authorList>
            <person name="Anantharaman K."/>
            <person name="Brown C.T."/>
            <person name="Hug L.A."/>
            <person name="Sharon I."/>
            <person name="Castelle C.J."/>
            <person name="Probst A.J."/>
            <person name="Thomas B.C."/>
            <person name="Singh A."/>
            <person name="Wilkins M.J."/>
            <person name="Karaoz U."/>
            <person name="Brodie E.L."/>
            <person name="Williams K.H."/>
            <person name="Hubbard S.S."/>
            <person name="Banfield J.F."/>
        </authorList>
    </citation>
    <scope>NUCLEOTIDE SEQUENCE [LARGE SCALE GENOMIC DNA]</scope>
</reference>
<dbReference type="InterPro" id="IPR036526">
    <property type="entry name" value="C-N_Hydrolase_sf"/>
</dbReference>
<gene>
    <name evidence="3" type="ORF">A2912_05885</name>
</gene>
<sequence>MSESISENLGCARELVHEAVSKGAEIVCLPELFSTRYFAQSMEKRYFRLAEKESGETTNFLLGLARESKVLIVGGSFYELGEEEKRYNTCLVVDSKGEIAGKYRKIHIPSDPFYWEQFYFSDGNLGYVQVQHEKAKIAPLICYDQWFPEAARANVLAGAEVLFYPTAIGWFEEMKEKESNSRQRWEDAIRSHASLNGVYTVAVNRAWVEGDLNFWGGSFVADPNGEVLYRCAENRAEVAVVEIDLNKVTKSQQSWGFLGNRKPKSYDSLTRVGESKQ</sequence>
<dbReference type="GO" id="GO:0033388">
    <property type="term" value="P:putrescine biosynthetic process from arginine"/>
    <property type="evidence" value="ECO:0007669"/>
    <property type="project" value="TreeGrafter"/>
</dbReference>
<dbReference type="InterPro" id="IPR003010">
    <property type="entry name" value="C-N_Hydrolase"/>
</dbReference>
<dbReference type="Gene3D" id="3.60.110.10">
    <property type="entry name" value="Carbon-nitrogen hydrolase"/>
    <property type="match status" value="1"/>
</dbReference>
<protein>
    <recommendedName>
        <fullName evidence="2">CN hydrolase domain-containing protein</fullName>
    </recommendedName>
</protein>
<proteinExistence type="predicted"/>
<organism evidence="3 4">
    <name type="scientific">Candidatus Buchananbacteria bacterium RIFCSPLOWO2_01_FULL_40_23b</name>
    <dbReference type="NCBI Taxonomy" id="1797544"/>
    <lineage>
        <taxon>Bacteria</taxon>
        <taxon>Candidatus Buchananiibacteriota</taxon>
    </lineage>
</organism>
<evidence type="ECO:0000313" key="3">
    <source>
        <dbReference type="EMBL" id="OGY55526.1"/>
    </source>
</evidence>
<evidence type="ECO:0000259" key="2">
    <source>
        <dbReference type="PROSITE" id="PS50263"/>
    </source>
</evidence>